<dbReference type="Proteomes" id="UP000009134">
    <property type="component" value="Plasmid pNL2"/>
</dbReference>
<keyword evidence="1 2" id="KW-0238">DNA-binding</keyword>
<organism evidence="4 5">
    <name type="scientific">Novosphingobium aromaticivorans (strain ATCC 700278 / DSM 12444 / CCUG 56034 / CIP 105152 / NBRC 16084 / F199)</name>
    <dbReference type="NCBI Taxonomy" id="279238"/>
    <lineage>
        <taxon>Bacteria</taxon>
        <taxon>Pseudomonadati</taxon>
        <taxon>Pseudomonadota</taxon>
        <taxon>Alphaproteobacteria</taxon>
        <taxon>Sphingomonadales</taxon>
        <taxon>Sphingomonadaceae</taxon>
        <taxon>Novosphingobium</taxon>
    </lineage>
</organism>
<dbReference type="AlphaFoldDB" id="A4XF57"/>
<dbReference type="InterPro" id="IPR050109">
    <property type="entry name" value="HTH-type_TetR-like_transc_reg"/>
</dbReference>
<dbReference type="KEGG" id="nar:Saro_3709"/>
<geneLocation type="plasmid" evidence="4 5">
    <name>pNL2</name>
</geneLocation>
<evidence type="ECO:0000313" key="4">
    <source>
        <dbReference type="EMBL" id="ABP64568.1"/>
    </source>
</evidence>
<proteinExistence type="predicted"/>
<keyword evidence="4" id="KW-0614">Plasmid</keyword>
<dbReference type="SUPFAM" id="SSF46689">
    <property type="entry name" value="Homeodomain-like"/>
    <property type="match status" value="1"/>
</dbReference>
<keyword evidence="5" id="KW-1185">Reference proteome</keyword>
<dbReference type="PANTHER" id="PTHR30055:SF223">
    <property type="entry name" value="HTH-TYPE TRANSCRIPTIONAL REGULATOR UIDR"/>
    <property type="match status" value="1"/>
</dbReference>
<dbReference type="PRINTS" id="PR00455">
    <property type="entry name" value="HTHTETR"/>
</dbReference>
<dbReference type="Gene3D" id="1.10.357.10">
    <property type="entry name" value="Tetracycline Repressor, domain 2"/>
    <property type="match status" value="1"/>
</dbReference>
<evidence type="ECO:0000256" key="1">
    <source>
        <dbReference type="ARBA" id="ARBA00023125"/>
    </source>
</evidence>
<dbReference type="GO" id="GO:0003700">
    <property type="term" value="F:DNA-binding transcription factor activity"/>
    <property type="evidence" value="ECO:0007669"/>
    <property type="project" value="TreeGrafter"/>
</dbReference>
<evidence type="ECO:0000259" key="3">
    <source>
        <dbReference type="PROSITE" id="PS50977"/>
    </source>
</evidence>
<evidence type="ECO:0000313" key="5">
    <source>
        <dbReference type="Proteomes" id="UP000009134"/>
    </source>
</evidence>
<evidence type="ECO:0000256" key="2">
    <source>
        <dbReference type="PROSITE-ProRule" id="PRU00335"/>
    </source>
</evidence>
<reference evidence="4 5" key="1">
    <citation type="submission" date="2007-04" db="EMBL/GenBank/DDBJ databases">
        <title>Complete sequence of plasmid pNL2 of Novosphingobium aromaticivorans DSM 12444.</title>
        <authorList>
            <consortium name="US DOE Joint Genome Institute"/>
            <person name="Copeland A."/>
            <person name="Lucas S."/>
            <person name="Lapidus A."/>
            <person name="Barry K."/>
            <person name="Detter J.C."/>
            <person name="Glavina del Rio T."/>
            <person name="Hammon N."/>
            <person name="Israni S."/>
            <person name="Dalin E."/>
            <person name="Tice H."/>
            <person name="Pitluck S."/>
            <person name="Chertkov O."/>
            <person name="Han C."/>
            <person name="Thomson S."/>
            <person name="Schmutz J."/>
            <person name="Larimer F."/>
            <person name="Land M."/>
            <person name="Kyrpides N."/>
            <person name="Ivanova N."/>
            <person name="Fredrickson J."/>
            <person name="Romine M.F."/>
            <person name="Richardson P."/>
        </authorList>
    </citation>
    <scope>NUCLEOTIDE SEQUENCE [LARGE SCALE GENOMIC DNA]</scope>
    <source>
        <strain evidence="5">ATCC 700278 / DSM 12444 / CCUG 56034 / CIP 105152 / NBRC 16084 / F199</strain>
        <plasmid evidence="4 5">pNL2</plasmid>
    </source>
</reference>
<protein>
    <submittedName>
        <fullName evidence="4">Transcriptional regulator, TetR family</fullName>
    </submittedName>
</protein>
<dbReference type="Pfam" id="PF00440">
    <property type="entry name" value="TetR_N"/>
    <property type="match status" value="1"/>
</dbReference>
<feature type="DNA-binding region" description="H-T-H motif" evidence="2">
    <location>
        <begin position="32"/>
        <end position="51"/>
    </location>
</feature>
<dbReference type="RefSeq" id="WP_011906951.1">
    <property type="nucleotide sequence ID" value="NC_009427.1"/>
</dbReference>
<gene>
    <name evidence="4" type="ordered locus">Saro_3709</name>
</gene>
<dbReference type="EMBL" id="CP000677">
    <property type="protein sequence ID" value="ABP64568.1"/>
    <property type="molecule type" value="Genomic_DNA"/>
</dbReference>
<dbReference type="PANTHER" id="PTHR30055">
    <property type="entry name" value="HTH-TYPE TRANSCRIPTIONAL REGULATOR RUTR"/>
    <property type="match status" value="1"/>
</dbReference>
<feature type="domain" description="HTH tetR-type" evidence="3">
    <location>
        <begin position="9"/>
        <end position="69"/>
    </location>
</feature>
<name>A4XF57_NOVAD</name>
<dbReference type="GO" id="GO:0000976">
    <property type="term" value="F:transcription cis-regulatory region binding"/>
    <property type="evidence" value="ECO:0007669"/>
    <property type="project" value="TreeGrafter"/>
</dbReference>
<accession>A4XF57</accession>
<dbReference type="InterPro" id="IPR001647">
    <property type="entry name" value="HTH_TetR"/>
</dbReference>
<sequence length="221" mass="24198">MARQRIPGNERRAQIVTAARRVFSRHGYDGAKTLQIAREANVSEALVYRHFPSKLALYRAVLRQVFIEQDERWREQGIRADGTMALAAAIHTFIAASVHDADDPQRIDTHRMTLASLAGDGSYASLIYRRSQRRNISAMEAAFASSRADGGMQGEPISVSASAMFVEHVGSMIAAIRALPQGAQPYGIEGDELVRQATWFCLRGIGMTDAAIATYFAKAAA</sequence>
<dbReference type="InterPro" id="IPR009057">
    <property type="entry name" value="Homeodomain-like_sf"/>
</dbReference>
<dbReference type="eggNOG" id="COG1309">
    <property type="taxonomic scope" value="Bacteria"/>
</dbReference>
<dbReference type="PROSITE" id="PS50977">
    <property type="entry name" value="HTH_TETR_2"/>
    <property type="match status" value="1"/>
</dbReference>
<dbReference type="HOGENOM" id="CLU_091245_0_0_5"/>